<protein>
    <submittedName>
        <fullName evidence="2">Uncharacterized protein</fullName>
    </submittedName>
</protein>
<feature type="region of interest" description="Disordered" evidence="1">
    <location>
        <begin position="191"/>
        <end position="222"/>
    </location>
</feature>
<dbReference type="EMBL" id="JACAZE010000001">
    <property type="protein sequence ID" value="KAF7323368.1"/>
    <property type="molecule type" value="Genomic_DNA"/>
</dbReference>
<keyword evidence="3" id="KW-1185">Reference proteome</keyword>
<accession>A0A8H6TQM1</accession>
<evidence type="ECO:0000256" key="1">
    <source>
        <dbReference type="SAM" id="MobiDB-lite"/>
    </source>
</evidence>
<organism evidence="2 3">
    <name type="scientific">Mycena chlorophos</name>
    <name type="common">Agaric fungus</name>
    <name type="synonym">Agaricus chlorophos</name>
    <dbReference type="NCBI Taxonomy" id="658473"/>
    <lineage>
        <taxon>Eukaryota</taxon>
        <taxon>Fungi</taxon>
        <taxon>Dikarya</taxon>
        <taxon>Basidiomycota</taxon>
        <taxon>Agaricomycotina</taxon>
        <taxon>Agaricomycetes</taxon>
        <taxon>Agaricomycetidae</taxon>
        <taxon>Agaricales</taxon>
        <taxon>Marasmiineae</taxon>
        <taxon>Mycenaceae</taxon>
        <taxon>Mycena</taxon>
    </lineage>
</organism>
<evidence type="ECO:0000313" key="3">
    <source>
        <dbReference type="Proteomes" id="UP000613580"/>
    </source>
</evidence>
<reference evidence="2" key="1">
    <citation type="submission" date="2020-05" db="EMBL/GenBank/DDBJ databases">
        <title>Mycena genomes resolve the evolution of fungal bioluminescence.</title>
        <authorList>
            <person name="Tsai I.J."/>
        </authorList>
    </citation>
    <scope>NUCLEOTIDE SEQUENCE</scope>
    <source>
        <strain evidence="2">110903Hualien_Pintung</strain>
    </source>
</reference>
<dbReference type="Proteomes" id="UP000613580">
    <property type="component" value="Unassembled WGS sequence"/>
</dbReference>
<name>A0A8H6TQM1_MYCCL</name>
<evidence type="ECO:0000313" key="2">
    <source>
        <dbReference type="EMBL" id="KAF7323368.1"/>
    </source>
</evidence>
<feature type="compositionally biased region" description="Basic and acidic residues" evidence="1">
    <location>
        <begin position="211"/>
        <end position="222"/>
    </location>
</feature>
<dbReference type="OrthoDB" id="3022451at2759"/>
<proteinExistence type="predicted"/>
<sequence length="245" mass="27575">MPISLDLVLGPMAEKDDIETQCAKVEWICGLKHHSLRPGLNTCSSDSDPLIEILEDAHAVPIVEERLMYEIYMKHAGYPQRQPRNISEVELVGDGPFQYVVLRLDAVAATAPQTLSSTLAPHLTLGSSYPKLVPFVEQHGNGWTKQLVGKLLTDTPERAQLQRTLSRSLDFMEATFRTWINAVPMDSFLLDLPPTPEISDDSESEEEEEEVKARDPTPPRRLLPEELAWDINEYSHSDCMIKISL</sequence>
<dbReference type="AlphaFoldDB" id="A0A8H6TQM1"/>
<feature type="compositionally biased region" description="Acidic residues" evidence="1">
    <location>
        <begin position="198"/>
        <end position="210"/>
    </location>
</feature>
<gene>
    <name evidence="2" type="ORF">HMN09_00117700</name>
</gene>
<comment type="caution">
    <text evidence="2">The sequence shown here is derived from an EMBL/GenBank/DDBJ whole genome shotgun (WGS) entry which is preliminary data.</text>
</comment>